<evidence type="ECO:0000256" key="5">
    <source>
        <dbReference type="ARBA" id="ARBA00023159"/>
    </source>
</evidence>
<evidence type="ECO:0000256" key="8">
    <source>
        <dbReference type="SAM" id="MobiDB-lite"/>
    </source>
</evidence>
<keyword evidence="6" id="KW-0804">Transcription</keyword>
<feature type="compositionally biased region" description="Polar residues" evidence="8">
    <location>
        <begin position="119"/>
        <end position="128"/>
    </location>
</feature>
<accession>A0A2N9GI94</accession>
<evidence type="ECO:0000256" key="6">
    <source>
        <dbReference type="ARBA" id="ARBA00023163"/>
    </source>
</evidence>
<dbReference type="Gene3D" id="1.20.5.170">
    <property type="match status" value="1"/>
</dbReference>
<dbReference type="PANTHER" id="PTHR45693">
    <property type="entry name" value="TRANSCRIPTION FACTOR TGA9"/>
    <property type="match status" value="1"/>
</dbReference>
<protein>
    <submittedName>
        <fullName evidence="9">Uncharacterized protein</fullName>
    </submittedName>
</protein>
<evidence type="ECO:0000256" key="3">
    <source>
        <dbReference type="ARBA" id="ARBA00023015"/>
    </source>
</evidence>
<keyword evidence="4" id="KW-0238">DNA-binding</keyword>
<gene>
    <name evidence="9" type="ORF">FSB_LOCUS26923</name>
</gene>
<reference evidence="9" key="1">
    <citation type="submission" date="2018-02" db="EMBL/GenBank/DDBJ databases">
        <authorList>
            <person name="Cohen D.B."/>
            <person name="Kent A.D."/>
        </authorList>
    </citation>
    <scope>NUCLEOTIDE SEQUENCE</scope>
</reference>
<dbReference type="PANTHER" id="PTHR45693:SF46">
    <property type="entry name" value="TRANSCRIPTION FACTOR TGA2-RELATED"/>
    <property type="match status" value="1"/>
</dbReference>
<organism evidence="9">
    <name type="scientific">Fagus sylvatica</name>
    <name type="common">Beechnut</name>
    <dbReference type="NCBI Taxonomy" id="28930"/>
    <lineage>
        <taxon>Eukaryota</taxon>
        <taxon>Viridiplantae</taxon>
        <taxon>Streptophyta</taxon>
        <taxon>Embryophyta</taxon>
        <taxon>Tracheophyta</taxon>
        <taxon>Spermatophyta</taxon>
        <taxon>Magnoliopsida</taxon>
        <taxon>eudicotyledons</taxon>
        <taxon>Gunneridae</taxon>
        <taxon>Pentapetalae</taxon>
        <taxon>rosids</taxon>
        <taxon>fabids</taxon>
        <taxon>Fagales</taxon>
        <taxon>Fagaceae</taxon>
        <taxon>Fagus</taxon>
    </lineage>
</organism>
<keyword evidence="3" id="KW-0805">Transcription regulation</keyword>
<sequence length="240" mass="26469">MAKLEPLDEPDSKKTTAYKKMNHGSLKLLGVCRIEKLLQVYYGWPDNLVAFGGTEGNTIGSSRISDFGTFEQSLGFRIEDAVDLSKSPLYNQMKSSSQALGTEVQFTTLNKALSLQKEPQSNLVSTSGGHRENWGESTVAEASPRTDTSTDDKNQRVMSLASVIHLILHERGQLTAVAASDSSDNSKEKSGDQKTLHWLAQNHEAARKSGLRKKAYVQQLQSSPLKLTQIEQELQRALSM</sequence>
<dbReference type="GO" id="GO:0005634">
    <property type="term" value="C:nucleus"/>
    <property type="evidence" value="ECO:0007669"/>
    <property type="project" value="UniProtKB-SubCell"/>
</dbReference>
<proteinExistence type="inferred from homology"/>
<evidence type="ECO:0000256" key="4">
    <source>
        <dbReference type="ARBA" id="ARBA00023125"/>
    </source>
</evidence>
<evidence type="ECO:0000256" key="7">
    <source>
        <dbReference type="ARBA" id="ARBA00023242"/>
    </source>
</evidence>
<evidence type="ECO:0000256" key="1">
    <source>
        <dbReference type="ARBA" id="ARBA00004123"/>
    </source>
</evidence>
<keyword evidence="7" id="KW-0539">Nucleus</keyword>
<name>A0A2N9GI94_FAGSY</name>
<feature type="region of interest" description="Disordered" evidence="8">
    <location>
        <begin position="119"/>
        <end position="153"/>
    </location>
</feature>
<comment type="similarity">
    <text evidence="2">Belongs to the bZIP family.</text>
</comment>
<keyword evidence="5" id="KW-0010">Activator</keyword>
<dbReference type="GO" id="GO:0000976">
    <property type="term" value="F:transcription cis-regulatory region binding"/>
    <property type="evidence" value="ECO:0007669"/>
    <property type="project" value="UniProtKB-ARBA"/>
</dbReference>
<comment type="subcellular location">
    <subcellularLocation>
        <location evidence="1">Nucleus</location>
    </subcellularLocation>
</comment>
<evidence type="ECO:0000313" key="9">
    <source>
        <dbReference type="EMBL" id="SPC99041.1"/>
    </source>
</evidence>
<dbReference type="EMBL" id="OIVN01001928">
    <property type="protein sequence ID" value="SPC99041.1"/>
    <property type="molecule type" value="Genomic_DNA"/>
</dbReference>
<dbReference type="FunFam" id="1.20.5.170:FF:000019">
    <property type="entry name" value="BZIP family transcription factor"/>
    <property type="match status" value="1"/>
</dbReference>
<dbReference type="AlphaFoldDB" id="A0A2N9GI94"/>
<evidence type="ECO:0000256" key="2">
    <source>
        <dbReference type="ARBA" id="ARBA00007163"/>
    </source>
</evidence>